<dbReference type="Proteomes" id="UP000608955">
    <property type="component" value="Unassembled WGS sequence"/>
</dbReference>
<evidence type="ECO:0000313" key="2">
    <source>
        <dbReference type="Proteomes" id="UP000608955"/>
    </source>
</evidence>
<gene>
    <name evidence="1" type="ORF">GCM10010508_12800</name>
</gene>
<evidence type="ECO:0008006" key="3">
    <source>
        <dbReference type="Google" id="ProtNLM"/>
    </source>
</evidence>
<name>A0A918Y1B8_9ACTN</name>
<proteinExistence type="predicted"/>
<dbReference type="EMBL" id="BMVF01000003">
    <property type="protein sequence ID" value="GHD86109.1"/>
    <property type="molecule type" value="Genomic_DNA"/>
</dbReference>
<accession>A0A918Y1B8</accession>
<evidence type="ECO:0000313" key="1">
    <source>
        <dbReference type="EMBL" id="GHD86109.1"/>
    </source>
</evidence>
<sequence>MARSKELSPNHRLGQLIAATGWDSAGVLADRVNRLLCQAGSRRVIHRTTPYKWLRGHVPSGSVPALVVRALSTALGRDLTFDDVWSHRGPTTVTEVIRAHEGLDQPWDITGLHKLLRELDAVPARRVVPASTGTVLTTPAWQSLAAPVPRLIAPREPTTAVPPSALRIVDSLVASAQAADDREGSSARQTIGMSVPIIVKLLQEGDYTPDAGAHLARSVAQVCQTLASMHHDELAAGVSQRLYLMALRAAHAAGDRALVANILTRMSGQAADFGQAADAVQLAAAPTEAAAHTAPGVRALVAARKGIAHASARELDAFEASIDDSNRFFEEAAPQVATPWAGHADRTELDAIAGRGLVILAAKRTADPLIALPRASELLRARAQTPLGGDHQRSALRHGALYSLAQAHLGNLDTAVDAAETALTRLPTVASTRSVMLLRDLAFALDRHSASYPRARTVVHEIHDDLCRRLRLH</sequence>
<comment type="caution">
    <text evidence="1">The sequence shown here is derived from an EMBL/GenBank/DDBJ whole genome shotgun (WGS) entry which is preliminary data.</text>
</comment>
<protein>
    <recommendedName>
        <fullName evidence="3">Transcriptional regulator</fullName>
    </recommendedName>
</protein>
<dbReference type="RefSeq" id="WP_190176735.1">
    <property type="nucleotide sequence ID" value="NZ_BMVF01000003.1"/>
</dbReference>
<reference evidence="1" key="1">
    <citation type="journal article" date="2014" name="Int. J. Syst. Evol. Microbiol.">
        <title>Complete genome sequence of Corynebacterium casei LMG S-19264T (=DSM 44701T), isolated from a smear-ripened cheese.</title>
        <authorList>
            <consortium name="US DOE Joint Genome Institute (JGI-PGF)"/>
            <person name="Walter F."/>
            <person name="Albersmeier A."/>
            <person name="Kalinowski J."/>
            <person name="Ruckert C."/>
        </authorList>
    </citation>
    <scope>NUCLEOTIDE SEQUENCE</scope>
    <source>
        <strain evidence="1">JCM 4654</strain>
    </source>
</reference>
<dbReference type="AlphaFoldDB" id="A0A918Y1B8"/>
<organism evidence="1 2">
    <name type="scientific">Streptomyces naganishii JCM 4654</name>
    <dbReference type="NCBI Taxonomy" id="1306179"/>
    <lineage>
        <taxon>Bacteria</taxon>
        <taxon>Bacillati</taxon>
        <taxon>Actinomycetota</taxon>
        <taxon>Actinomycetes</taxon>
        <taxon>Kitasatosporales</taxon>
        <taxon>Streptomycetaceae</taxon>
        <taxon>Streptomyces</taxon>
    </lineage>
</organism>
<keyword evidence="2" id="KW-1185">Reference proteome</keyword>
<reference evidence="1" key="2">
    <citation type="submission" date="2020-09" db="EMBL/GenBank/DDBJ databases">
        <authorList>
            <person name="Sun Q."/>
            <person name="Ohkuma M."/>
        </authorList>
    </citation>
    <scope>NUCLEOTIDE SEQUENCE</scope>
    <source>
        <strain evidence="1">JCM 4654</strain>
    </source>
</reference>